<dbReference type="EMBL" id="MN738840">
    <property type="protein sequence ID" value="QHT39255.1"/>
    <property type="molecule type" value="Genomic_DNA"/>
</dbReference>
<sequence>MFCGLSEKDRCIKVSKKHKSSKCKLSRDKKKCIRKTMRGKPKSDKPKPKKPKPLIDKGNEIKESKNEYKEVNYRCPPGKVYNSKTKRCVKRNSQTGKKIMISNQTKIIGGPVTISYYKFQFGEVERKILLLGDIHTKYRHHQSPDTIEITTLLKKIIRKSPYCIDLFSENAPYHEDLKAAGKAIQRYSSPLEAIRSEFGQCPLHHLPGAKCNYNNLRYHNWDLRMKASEVETIQEWKTNPYDDILELPWVFNEINKKFNTEEIIRYILGFTTEKKKELDTFFDEEIDFEKNYDSKFADEISTKDLLQKRQILIQKEYKKCMESVKFPKNFLDLFISSYKSMKDIDYTLVFTDFYMLCRMFMNFDTKKDRAGKGCPIKKYKTPQYIIVYAGNQHILHLISFFELMFQAKSVYKSGLHRNKKIHLNQIKTHDNKQLYIKNMDDLFKDFYE</sequence>
<evidence type="ECO:0000256" key="1">
    <source>
        <dbReference type="SAM" id="MobiDB-lite"/>
    </source>
</evidence>
<accession>A0A6C0FLF2</accession>
<feature type="region of interest" description="Disordered" evidence="1">
    <location>
        <begin position="22"/>
        <end position="61"/>
    </location>
</feature>
<protein>
    <submittedName>
        <fullName evidence="2">Uncharacterized protein</fullName>
    </submittedName>
</protein>
<organism evidence="2">
    <name type="scientific">viral metagenome</name>
    <dbReference type="NCBI Taxonomy" id="1070528"/>
    <lineage>
        <taxon>unclassified sequences</taxon>
        <taxon>metagenomes</taxon>
        <taxon>organismal metagenomes</taxon>
    </lineage>
</organism>
<feature type="compositionally biased region" description="Basic residues" evidence="1">
    <location>
        <begin position="22"/>
        <end position="40"/>
    </location>
</feature>
<dbReference type="AlphaFoldDB" id="A0A6C0FLF2"/>
<reference evidence="2" key="1">
    <citation type="journal article" date="2020" name="Nature">
        <title>Giant virus diversity and host interactions through global metagenomics.</title>
        <authorList>
            <person name="Schulz F."/>
            <person name="Roux S."/>
            <person name="Paez-Espino D."/>
            <person name="Jungbluth S."/>
            <person name="Walsh D.A."/>
            <person name="Denef V.J."/>
            <person name="McMahon K.D."/>
            <person name="Konstantinidis K.T."/>
            <person name="Eloe-Fadrosh E.A."/>
            <person name="Kyrpides N.C."/>
            <person name="Woyke T."/>
        </authorList>
    </citation>
    <scope>NUCLEOTIDE SEQUENCE</scope>
    <source>
        <strain evidence="2">GVMAG-S-ERX556126-94</strain>
    </source>
</reference>
<evidence type="ECO:0000313" key="2">
    <source>
        <dbReference type="EMBL" id="QHT39255.1"/>
    </source>
</evidence>
<name>A0A6C0FLF2_9ZZZZ</name>
<proteinExistence type="predicted"/>